<dbReference type="InterPro" id="IPR010652">
    <property type="entry name" value="DUF1232"/>
</dbReference>
<proteinExistence type="predicted"/>
<dbReference type="Pfam" id="PF06803">
    <property type="entry name" value="DUF1232"/>
    <property type="match status" value="1"/>
</dbReference>
<keyword evidence="2 5" id="KW-0812">Transmembrane</keyword>
<keyword evidence="8" id="KW-1185">Reference proteome</keyword>
<dbReference type="EMBL" id="JACSNR010000009">
    <property type="protein sequence ID" value="MBM6923856.1"/>
    <property type="molecule type" value="Genomic_DNA"/>
</dbReference>
<evidence type="ECO:0000256" key="4">
    <source>
        <dbReference type="ARBA" id="ARBA00023136"/>
    </source>
</evidence>
<evidence type="ECO:0000313" key="7">
    <source>
        <dbReference type="EMBL" id="MBM6923856.1"/>
    </source>
</evidence>
<feature type="transmembrane region" description="Helical" evidence="5">
    <location>
        <begin position="70"/>
        <end position="89"/>
    </location>
</feature>
<organism evidence="7 8">
    <name type="scientific">Hydrogenoanaerobacterium saccharovorans</name>
    <dbReference type="NCBI Taxonomy" id="474960"/>
    <lineage>
        <taxon>Bacteria</taxon>
        <taxon>Bacillati</taxon>
        <taxon>Bacillota</taxon>
        <taxon>Clostridia</taxon>
        <taxon>Eubacteriales</taxon>
        <taxon>Oscillospiraceae</taxon>
        <taxon>Hydrogenoanaerobacterium</taxon>
    </lineage>
</organism>
<sequence length="142" mass="16086">MERRFEEKTVRKALQRGYVDAQRLLASPSQMQKFLLRLEEKEEVVRTVGEPLAAVPVLERLLRRYLDGEYTVISAAAMAQVVSALLYFVSPWDLYPDSVPGKGYADDAAVLDCCWKLCQPELEAYLAWEREQLVCRNGSAGA</sequence>
<comment type="subcellular location">
    <subcellularLocation>
        <location evidence="1">Endomembrane system</location>
        <topology evidence="1">Multi-pass membrane protein</topology>
    </subcellularLocation>
</comment>
<accession>A0ABS2GP23</accession>
<dbReference type="RefSeq" id="WP_204721462.1">
    <property type="nucleotide sequence ID" value="NZ_JACSNR010000009.1"/>
</dbReference>
<keyword evidence="4 5" id="KW-0472">Membrane</keyword>
<reference evidence="7 8" key="1">
    <citation type="journal article" date="2021" name="Sci. Rep.">
        <title>The distribution of antibiotic resistance genes in chicken gut microbiota commensals.</title>
        <authorList>
            <person name="Juricova H."/>
            <person name="Matiasovicova J."/>
            <person name="Kubasova T."/>
            <person name="Cejkova D."/>
            <person name="Rychlik I."/>
        </authorList>
    </citation>
    <scope>NUCLEOTIDE SEQUENCE [LARGE SCALE GENOMIC DNA]</scope>
    <source>
        <strain evidence="7 8">An564</strain>
    </source>
</reference>
<evidence type="ECO:0000256" key="3">
    <source>
        <dbReference type="ARBA" id="ARBA00022989"/>
    </source>
</evidence>
<comment type="caution">
    <text evidence="7">The sequence shown here is derived from an EMBL/GenBank/DDBJ whole genome shotgun (WGS) entry which is preliminary data.</text>
</comment>
<evidence type="ECO:0000256" key="2">
    <source>
        <dbReference type="ARBA" id="ARBA00022692"/>
    </source>
</evidence>
<dbReference type="Proteomes" id="UP000724149">
    <property type="component" value="Unassembled WGS sequence"/>
</dbReference>
<name>A0ABS2GP23_9FIRM</name>
<keyword evidence="3 5" id="KW-1133">Transmembrane helix</keyword>
<protein>
    <submittedName>
        <fullName evidence="7">DUF1232 domain-containing protein</fullName>
    </submittedName>
</protein>
<evidence type="ECO:0000259" key="6">
    <source>
        <dbReference type="Pfam" id="PF06803"/>
    </source>
</evidence>
<evidence type="ECO:0000256" key="1">
    <source>
        <dbReference type="ARBA" id="ARBA00004127"/>
    </source>
</evidence>
<feature type="domain" description="DUF1232" evidence="6">
    <location>
        <begin position="80"/>
        <end position="111"/>
    </location>
</feature>
<evidence type="ECO:0000256" key="5">
    <source>
        <dbReference type="SAM" id="Phobius"/>
    </source>
</evidence>
<gene>
    <name evidence="7" type="ORF">H9X81_09185</name>
</gene>
<evidence type="ECO:0000313" key="8">
    <source>
        <dbReference type="Proteomes" id="UP000724149"/>
    </source>
</evidence>